<dbReference type="Pfam" id="PF14329">
    <property type="entry name" value="DUF4386"/>
    <property type="match status" value="1"/>
</dbReference>
<keyword evidence="1" id="KW-0812">Transmembrane</keyword>
<protein>
    <submittedName>
        <fullName evidence="2">DUF4386 domain-containing protein</fullName>
    </submittedName>
</protein>
<feature type="transmembrane region" description="Helical" evidence="1">
    <location>
        <begin position="191"/>
        <end position="213"/>
    </location>
</feature>
<organism evidence="2 3">
    <name type="scientific">candidate division CSSED10-310 bacterium</name>
    <dbReference type="NCBI Taxonomy" id="2855610"/>
    <lineage>
        <taxon>Bacteria</taxon>
        <taxon>Bacteria division CSSED10-310</taxon>
    </lineage>
</organism>
<feature type="transmembrane region" description="Helical" evidence="1">
    <location>
        <begin position="12"/>
        <end position="31"/>
    </location>
</feature>
<keyword evidence="3" id="KW-1185">Reference proteome</keyword>
<dbReference type="InterPro" id="IPR025495">
    <property type="entry name" value="DUF4386"/>
</dbReference>
<reference evidence="2 3" key="1">
    <citation type="submission" date="2024-09" db="EMBL/GenBank/DDBJ databases">
        <title>Laminarin stimulates single cell rates of sulfate reduction while oxygen inhibits transcriptomic activity in coastal marine sediment.</title>
        <authorList>
            <person name="Lindsay M."/>
            <person name="Orcutt B."/>
            <person name="Emerson D."/>
            <person name="Stepanauskas R."/>
            <person name="D'Angelo T."/>
        </authorList>
    </citation>
    <scope>NUCLEOTIDE SEQUENCE [LARGE SCALE GENOMIC DNA]</scope>
    <source>
        <strain evidence="2">SAG AM-311-K15</strain>
    </source>
</reference>
<evidence type="ECO:0000313" key="2">
    <source>
        <dbReference type="EMBL" id="MFC1849880.1"/>
    </source>
</evidence>
<keyword evidence="1" id="KW-0472">Membrane</keyword>
<sequence>MTRTTNARIAGFTFLAYIAATIASMVVFSRATSGESIAAKMASILEHTTSMHVVILLTLAASFAALVLAVTLYAITRDQDHELALIAMVCRLTEGVIVALSASTIVALLWIATGNRFDASAVSAMHTLGEYLLRDDTAVCAFFFAVGSALFAYLLLRGRLIPIALAWLGVGASLILVVGLPAQLANLISPAVASLMWLPMLAFEIPLGLWLLIKGVGASQPRTPSVTNDV</sequence>
<keyword evidence="1" id="KW-1133">Transmembrane helix</keyword>
<comment type="caution">
    <text evidence="2">The sequence shown here is derived from an EMBL/GenBank/DDBJ whole genome shotgun (WGS) entry which is preliminary data.</text>
</comment>
<feature type="transmembrane region" description="Helical" evidence="1">
    <location>
        <begin position="137"/>
        <end position="156"/>
    </location>
</feature>
<dbReference type="Proteomes" id="UP001594351">
    <property type="component" value="Unassembled WGS sequence"/>
</dbReference>
<name>A0ABV6YUK9_UNCC1</name>
<feature type="transmembrane region" description="Helical" evidence="1">
    <location>
        <begin position="163"/>
        <end position="185"/>
    </location>
</feature>
<feature type="transmembrane region" description="Helical" evidence="1">
    <location>
        <begin position="51"/>
        <end position="75"/>
    </location>
</feature>
<proteinExistence type="predicted"/>
<dbReference type="EMBL" id="JBHPBY010000064">
    <property type="protein sequence ID" value="MFC1849880.1"/>
    <property type="molecule type" value="Genomic_DNA"/>
</dbReference>
<accession>A0ABV6YUK9</accession>
<gene>
    <name evidence="2" type="ORF">ACFL27_06690</name>
</gene>
<evidence type="ECO:0000313" key="3">
    <source>
        <dbReference type="Proteomes" id="UP001594351"/>
    </source>
</evidence>
<feature type="transmembrane region" description="Helical" evidence="1">
    <location>
        <begin position="96"/>
        <end position="117"/>
    </location>
</feature>
<evidence type="ECO:0000256" key="1">
    <source>
        <dbReference type="SAM" id="Phobius"/>
    </source>
</evidence>